<dbReference type="Gene3D" id="1.10.1740.10">
    <property type="match status" value="1"/>
</dbReference>
<gene>
    <name evidence="7" type="primary">fecI_1</name>
    <name evidence="7" type="ORF">GAK30_00115</name>
</gene>
<accession>A0A7V8JSC3</accession>
<dbReference type="InterPro" id="IPR039425">
    <property type="entry name" value="RNA_pol_sigma-70-like"/>
</dbReference>
<evidence type="ECO:0000256" key="1">
    <source>
        <dbReference type="ARBA" id="ARBA00010641"/>
    </source>
</evidence>
<dbReference type="GO" id="GO:0003677">
    <property type="term" value="F:DNA binding"/>
    <property type="evidence" value="ECO:0007669"/>
    <property type="project" value="InterPro"/>
</dbReference>
<dbReference type="NCBIfam" id="TIGR02937">
    <property type="entry name" value="sigma70-ECF"/>
    <property type="match status" value="1"/>
</dbReference>
<dbReference type="InterPro" id="IPR013325">
    <property type="entry name" value="RNA_pol_sigma_r2"/>
</dbReference>
<dbReference type="Gene3D" id="1.10.10.10">
    <property type="entry name" value="Winged helix-like DNA-binding domain superfamily/Winged helix DNA-binding domain"/>
    <property type="match status" value="1"/>
</dbReference>
<protein>
    <submittedName>
        <fullName evidence="7">Putative RNA polymerase sigma factor FecI</fullName>
    </submittedName>
</protein>
<evidence type="ECO:0000256" key="2">
    <source>
        <dbReference type="ARBA" id="ARBA00023015"/>
    </source>
</evidence>
<dbReference type="Pfam" id="PF08281">
    <property type="entry name" value="Sigma70_r4_2"/>
    <property type="match status" value="1"/>
</dbReference>
<keyword evidence="2" id="KW-0805">Transcription regulation</keyword>
<dbReference type="GO" id="GO:0016987">
    <property type="term" value="F:sigma factor activity"/>
    <property type="evidence" value="ECO:0007669"/>
    <property type="project" value="UniProtKB-KW"/>
</dbReference>
<evidence type="ECO:0000259" key="5">
    <source>
        <dbReference type="Pfam" id="PF04542"/>
    </source>
</evidence>
<sequence>MPSSCVLPPPADSVERLYHANHGWLQHWLWRRLGCADGAADLAHDTFVRLLAKPEAVARVQQPRAYLTTVARGLLNDHWRRLSLERAWLETLAALPQPLAMPPEEELAALQALRQLDDLLGRLAPRTREVFVLSQLEGLDYAAIAARVGVSERTVKRDMAQGFELCLSLID</sequence>
<dbReference type="PANTHER" id="PTHR43133:SF63">
    <property type="entry name" value="RNA POLYMERASE SIGMA FACTOR FECI-RELATED"/>
    <property type="match status" value="1"/>
</dbReference>
<organism evidence="7 8">
    <name type="scientific">Paracidovorax wautersii</name>
    <dbReference type="NCBI Taxonomy" id="1177982"/>
    <lineage>
        <taxon>Bacteria</taxon>
        <taxon>Pseudomonadati</taxon>
        <taxon>Pseudomonadota</taxon>
        <taxon>Betaproteobacteria</taxon>
        <taxon>Burkholderiales</taxon>
        <taxon>Comamonadaceae</taxon>
        <taxon>Paracidovorax</taxon>
    </lineage>
</organism>
<dbReference type="InterPro" id="IPR014284">
    <property type="entry name" value="RNA_pol_sigma-70_dom"/>
</dbReference>
<comment type="similarity">
    <text evidence="1">Belongs to the sigma-70 factor family. ECF subfamily.</text>
</comment>
<dbReference type="EMBL" id="WNDQ01000001">
    <property type="protein sequence ID" value="KAF1024095.1"/>
    <property type="molecule type" value="Genomic_DNA"/>
</dbReference>
<proteinExistence type="inferred from homology"/>
<evidence type="ECO:0000259" key="6">
    <source>
        <dbReference type="Pfam" id="PF08281"/>
    </source>
</evidence>
<dbReference type="InterPro" id="IPR013324">
    <property type="entry name" value="RNA_pol_sigma_r3/r4-like"/>
</dbReference>
<dbReference type="InterPro" id="IPR013249">
    <property type="entry name" value="RNA_pol_sigma70_r4_t2"/>
</dbReference>
<comment type="caution">
    <text evidence="7">The sequence shown here is derived from an EMBL/GenBank/DDBJ whole genome shotgun (WGS) entry which is preliminary data.</text>
</comment>
<name>A0A7V8JSC3_9BURK</name>
<dbReference type="Pfam" id="PF04542">
    <property type="entry name" value="Sigma70_r2"/>
    <property type="match status" value="1"/>
</dbReference>
<feature type="domain" description="RNA polymerase sigma factor 70 region 4 type 2" evidence="6">
    <location>
        <begin position="114"/>
        <end position="164"/>
    </location>
</feature>
<dbReference type="InterPro" id="IPR036388">
    <property type="entry name" value="WH-like_DNA-bd_sf"/>
</dbReference>
<evidence type="ECO:0000256" key="3">
    <source>
        <dbReference type="ARBA" id="ARBA00023082"/>
    </source>
</evidence>
<dbReference type="PANTHER" id="PTHR43133">
    <property type="entry name" value="RNA POLYMERASE ECF-TYPE SIGMA FACTO"/>
    <property type="match status" value="1"/>
</dbReference>
<dbReference type="SUPFAM" id="SSF88946">
    <property type="entry name" value="Sigma2 domain of RNA polymerase sigma factors"/>
    <property type="match status" value="1"/>
</dbReference>
<dbReference type="InterPro" id="IPR007627">
    <property type="entry name" value="RNA_pol_sigma70_r2"/>
</dbReference>
<evidence type="ECO:0000313" key="8">
    <source>
        <dbReference type="Proteomes" id="UP000461670"/>
    </source>
</evidence>
<dbReference type="SUPFAM" id="SSF88659">
    <property type="entry name" value="Sigma3 and sigma4 domains of RNA polymerase sigma factors"/>
    <property type="match status" value="1"/>
</dbReference>
<dbReference type="GO" id="GO:0006352">
    <property type="term" value="P:DNA-templated transcription initiation"/>
    <property type="evidence" value="ECO:0007669"/>
    <property type="project" value="InterPro"/>
</dbReference>
<dbReference type="AlphaFoldDB" id="A0A7V8JSC3"/>
<reference evidence="8" key="1">
    <citation type="journal article" date="2020" name="MBio">
        <title>Horizontal gene transfer to a defensive symbiont with a reduced genome amongst a multipartite beetle microbiome.</title>
        <authorList>
            <person name="Waterworth S.C."/>
            <person name="Florez L.V."/>
            <person name="Rees E.R."/>
            <person name="Hertweck C."/>
            <person name="Kaltenpoth M."/>
            <person name="Kwan J.C."/>
        </authorList>
    </citation>
    <scope>NUCLEOTIDE SEQUENCE [LARGE SCALE GENOMIC DNA]</scope>
</reference>
<evidence type="ECO:0000256" key="4">
    <source>
        <dbReference type="ARBA" id="ARBA00023163"/>
    </source>
</evidence>
<keyword evidence="3" id="KW-0731">Sigma factor</keyword>
<feature type="domain" description="RNA polymerase sigma-70 region 2" evidence="5">
    <location>
        <begin position="17"/>
        <end position="82"/>
    </location>
</feature>
<keyword evidence="4" id="KW-0804">Transcription</keyword>
<dbReference type="Proteomes" id="UP000461670">
    <property type="component" value="Unassembled WGS sequence"/>
</dbReference>
<evidence type="ECO:0000313" key="7">
    <source>
        <dbReference type="EMBL" id="KAF1024095.1"/>
    </source>
</evidence>